<gene>
    <name evidence="1" type="ORF">BIV18_00670</name>
</gene>
<proteinExistence type="predicted"/>
<reference evidence="1 2" key="1">
    <citation type="journal article" date="2016" name="Appl. Environ. Microbiol.">
        <title>Function and Phylogeny of Bacterial Butyryl Coenzyme A:Acetate Transferases and Their Diversity in the Proximal Colon of Swine.</title>
        <authorList>
            <person name="Trachsel J."/>
            <person name="Bayles D.O."/>
            <person name="Looft T."/>
            <person name="Levine U.Y."/>
            <person name="Allen H.K."/>
        </authorList>
    </citation>
    <scope>NUCLEOTIDE SEQUENCE [LARGE SCALE GENOMIC DNA]</scope>
    <source>
        <strain evidence="1 2">35-6-1</strain>
    </source>
</reference>
<evidence type="ECO:0000313" key="2">
    <source>
        <dbReference type="Proteomes" id="UP000187166"/>
    </source>
</evidence>
<keyword evidence="2" id="KW-1185">Reference proteome</keyword>
<accession>A0A1U7LXL7</accession>
<dbReference type="RefSeq" id="WP_075658700.1">
    <property type="nucleotide sequence ID" value="NZ_JABDSR010000026.1"/>
</dbReference>
<accession>A0A848RJG9</accession>
<sequence>MKNKIILKYLICICLIFLLMACSKKMNSIDNLDKVKIISTLKDFGYNEKDGEMLYKERENLDNGGIKIESSEGAIFIFDNNSDVIHVDALSTLKWDEDSAEDLEYPKKEYVKFIKDKYIPFDYTEEEIGYYTKEYKMHSFYKANAANIFNPYNQIRVVFDRNKNAIILYDSIDDFIIKEPPKIDEIKAKNIAKDFLSASNEKESESVQNISLKVIKSNNFFKDSSFLVDSKNNIKVQKAGVLHLAYVIEIEDVLIYVDAYNGKIIGGDSF</sequence>
<dbReference type="PROSITE" id="PS51257">
    <property type="entry name" value="PROKAR_LIPOPROTEIN"/>
    <property type="match status" value="1"/>
</dbReference>
<evidence type="ECO:0000313" key="1">
    <source>
        <dbReference type="EMBL" id="OLR64165.1"/>
    </source>
</evidence>
<dbReference type="EMBL" id="MJIH01000001">
    <property type="protein sequence ID" value="OLR64165.1"/>
    <property type="molecule type" value="Genomic_DNA"/>
</dbReference>
<protein>
    <submittedName>
        <fullName evidence="1">Uncharacterized protein</fullName>
    </submittedName>
</protein>
<dbReference type="STRING" id="1465756.BIV18_00670"/>
<organism evidence="1 2">
    <name type="scientific">Peptoniphilus porci</name>
    <dbReference type="NCBI Taxonomy" id="2652280"/>
    <lineage>
        <taxon>Bacteria</taxon>
        <taxon>Bacillati</taxon>
        <taxon>Bacillota</taxon>
        <taxon>Tissierellia</taxon>
        <taxon>Tissierellales</taxon>
        <taxon>Peptoniphilaceae</taxon>
        <taxon>Peptoniphilus</taxon>
    </lineage>
</organism>
<dbReference type="Proteomes" id="UP000187166">
    <property type="component" value="Unassembled WGS sequence"/>
</dbReference>
<comment type="caution">
    <text evidence="1">The sequence shown here is derived from an EMBL/GenBank/DDBJ whole genome shotgun (WGS) entry which is preliminary data.</text>
</comment>
<dbReference type="AlphaFoldDB" id="A0A1U7LXL7"/>
<name>A0A1U7LXL7_9FIRM</name>